<accession>A0A3P7DMH8</accession>
<keyword evidence="3" id="KW-1185">Reference proteome</keyword>
<gene>
    <name evidence="2" type="ORF">SSLN_LOCUS1906</name>
</gene>
<evidence type="ECO:0000313" key="3">
    <source>
        <dbReference type="Proteomes" id="UP000275846"/>
    </source>
</evidence>
<feature type="compositionally biased region" description="Basic residues" evidence="1">
    <location>
        <begin position="9"/>
        <end position="20"/>
    </location>
</feature>
<evidence type="ECO:0000313" key="2">
    <source>
        <dbReference type="EMBL" id="VDL88291.1"/>
    </source>
</evidence>
<evidence type="ECO:0000256" key="1">
    <source>
        <dbReference type="SAM" id="MobiDB-lite"/>
    </source>
</evidence>
<proteinExistence type="predicted"/>
<organism evidence="2 3">
    <name type="scientific">Schistocephalus solidus</name>
    <name type="common">Tapeworm</name>
    <dbReference type="NCBI Taxonomy" id="70667"/>
    <lineage>
        <taxon>Eukaryota</taxon>
        <taxon>Metazoa</taxon>
        <taxon>Spiralia</taxon>
        <taxon>Lophotrochozoa</taxon>
        <taxon>Platyhelminthes</taxon>
        <taxon>Cestoda</taxon>
        <taxon>Eucestoda</taxon>
        <taxon>Diphyllobothriidea</taxon>
        <taxon>Diphyllobothriidae</taxon>
        <taxon>Schistocephalus</taxon>
    </lineage>
</organism>
<dbReference type="EMBL" id="UYSU01009308">
    <property type="protein sequence ID" value="VDL88291.1"/>
    <property type="molecule type" value="Genomic_DNA"/>
</dbReference>
<name>A0A3P7DMH8_SCHSO</name>
<feature type="region of interest" description="Disordered" evidence="1">
    <location>
        <begin position="1"/>
        <end position="55"/>
    </location>
</feature>
<sequence>MAHVAPGRFAKKRPRLRQRQLRSSLIVRPGVHQSPAGSGSRTGLWGPRPDPGMSTRLSLSREVTFAPPSSHTNDFD</sequence>
<dbReference type="Proteomes" id="UP000275846">
    <property type="component" value="Unassembled WGS sequence"/>
</dbReference>
<reference evidence="2 3" key="1">
    <citation type="submission" date="2018-11" db="EMBL/GenBank/DDBJ databases">
        <authorList>
            <consortium name="Pathogen Informatics"/>
        </authorList>
    </citation>
    <scope>NUCLEOTIDE SEQUENCE [LARGE SCALE GENOMIC DNA]</scope>
    <source>
        <strain evidence="2 3">NST_G2</strain>
    </source>
</reference>
<dbReference type="AlphaFoldDB" id="A0A3P7DMH8"/>
<protein>
    <submittedName>
        <fullName evidence="2">Uncharacterized protein</fullName>
    </submittedName>
</protein>